<dbReference type="AlphaFoldDB" id="A0A8C1XW08"/>
<dbReference type="Ensembl" id="ENSCCRT00015089577.1">
    <property type="protein sequence ID" value="ENSCCRP00015086773.1"/>
    <property type="gene ID" value="ENSCCRG00015035028.1"/>
</dbReference>
<evidence type="ECO:0000313" key="1">
    <source>
        <dbReference type="Ensembl" id="ENSCCRP00015086773.1"/>
    </source>
</evidence>
<protein>
    <submittedName>
        <fullName evidence="1">Uncharacterized protein</fullName>
    </submittedName>
</protein>
<name>A0A8C1XW08_CYPCA</name>
<evidence type="ECO:0000313" key="2">
    <source>
        <dbReference type="Proteomes" id="UP000694700"/>
    </source>
</evidence>
<organism evidence="1 2">
    <name type="scientific">Cyprinus carpio</name>
    <name type="common">Common carp</name>
    <dbReference type="NCBI Taxonomy" id="7962"/>
    <lineage>
        <taxon>Eukaryota</taxon>
        <taxon>Metazoa</taxon>
        <taxon>Chordata</taxon>
        <taxon>Craniata</taxon>
        <taxon>Vertebrata</taxon>
        <taxon>Euteleostomi</taxon>
        <taxon>Actinopterygii</taxon>
        <taxon>Neopterygii</taxon>
        <taxon>Teleostei</taxon>
        <taxon>Ostariophysi</taxon>
        <taxon>Cypriniformes</taxon>
        <taxon>Cyprinidae</taxon>
        <taxon>Cyprininae</taxon>
        <taxon>Cyprinus</taxon>
    </lineage>
</organism>
<sequence>MKTHLEFSKKHLKDTQTPRNKILWSDKPQFKTLCLKETSNAHHLQSTIPKVKCAGSSLLLWGCFSVAGTEGLV</sequence>
<dbReference type="Proteomes" id="UP000694700">
    <property type="component" value="Unplaced"/>
</dbReference>
<proteinExistence type="predicted"/>
<dbReference type="InterPro" id="IPR036397">
    <property type="entry name" value="RNaseH_sf"/>
</dbReference>
<dbReference type="Gene3D" id="3.30.420.10">
    <property type="entry name" value="Ribonuclease H-like superfamily/Ribonuclease H"/>
    <property type="match status" value="1"/>
</dbReference>
<accession>A0A8C1XW08</accession>
<dbReference type="GO" id="GO:0003676">
    <property type="term" value="F:nucleic acid binding"/>
    <property type="evidence" value="ECO:0007669"/>
    <property type="project" value="InterPro"/>
</dbReference>
<reference evidence="1" key="1">
    <citation type="submission" date="2025-08" db="UniProtKB">
        <authorList>
            <consortium name="Ensembl"/>
        </authorList>
    </citation>
    <scope>IDENTIFICATION</scope>
</reference>